<organism evidence="2 3">
    <name type="scientific">Candidatus Magnetoglobus multicellularis str. Araruama</name>
    <dbReference type="NCBI Taxonomy" id="890399"/>
    <lineage>
        <taxon>Bacteria</taxon>
        <taxon>Pseudomonadati</taxon>
        <taxon>Thermodesulfobacteriota</taxon>
        <taxon>Desulfobacteria</taxon>
        <taxon>Desulfobacterales</taxon>
        <taxon>Desulfobacteraceae</taxon>
        <taxon>Candidatus Magnetoglobus</taxon>
    </lineage>
</organism>
<gene>
    <name evidence="2" type="ORF">OMM_06085</name>
</gene>
<dbReference type="Gene3D" id="3.30.470.30">
    <property type="entry name" value="DNA ligase/mRNA capping enzyme"/>
    <property type="match status" value="1"/>
</dbReference>
<evidence type="ECO:0000313" key="3">
    <source>
        <dbReference type="Proteomes" id="UP000189670"/>
    </source>
</evidence>
<protein>
    <recommendedName>
        <fullName evidence="1">RNA ligase domain-containing protein</fullName>
    </recommendedName>
</protein>
<reference evidence="3" key="1">
    <citation type="submission" date="2012-11" db="EMBL/GenBank/DDBJ databases">
        <authorList>
            <person name="Lucero-Rivera Y.E."/>
            <person name="Tovar-Ramirez D."/>
        </authorList>
    </citation>
    <scope>NUCLEOTIDE SEQUENCE [LARGE SCALE GENOMIC DNA]</scope>
    <source>
        <strain evidence="3">Araruama</strain>
    </source>
</reference>
<dbReference type="InterPro" id="IPR021122">
    <property type="entry name" value="RNA_ligase_dom_REL/Rnl2"/>
</dbReference>
<dbReference type="Proteomes" id="UP000189670">
    <property type="component" value="Unassembled WGS sequence"/>
</dbReference>
<proteinExistence type="predicted"/>
<evidence type="ECO:0000259" key="1">
    <source>
        <dbReference type="Pfam" id="PF09414"/>
    </source>
</evidence>
<evidence type="ECO:0000313" key="2">
    <source>
        <dbReference type="EMBL" id="ETR65313.1"/>
    </source>
</evidence>
<dbReference type="Pfam" id="PF09414">
    <property type="entry name" value="RNA_ligase"/>
    <property type="match status" value="1"/>
</dbReference>
<comment type="caution">
    <text evidence="2">The sequence shown here is derived from an EMBL/GenBank/DDBJ whole genome shotgun (WGS) entry which is preliminary data.</text>
</comment>
<dbReference type="EMBL" id="ATBP01002954">
    <property type="protein sequence ID" value="ETR65313.1"/>
    <property type="molecule type" value="Genomic_DNA"/>
</dbReference>
<dbReference type="AlphaFoldDB" id="A0A1V1NRX7"/>
<name>A0A1V1NRX7_9BACT</name>
<sequence>MGPGDHKCHAGQEKIALKKARDKYDRIIVQEKLDGSNVGVARIDDILYPLTRSGYLANTSPFKMHHAFNDWVFTNMDRFMSVLKNDERICGEWLLIAHGTCYDLPHEPFVAFDIMTDKHKRMPFDECSKRINNLFVMPHVVSDNGPISIENVLKLLGTYGFHGAKEPVEGAIWRVERSVLKDKQRGNIAGRTHKVDFIVKYVRPDKKDGIYLDQQLENKYR</sequence>
<dbReference type="SUPFAM" id="SSF56091">
    <property type="entry name" value="DNA ligase/mRNA capping enzyme, catalytic domain"/>
    <property type="match status" value="1"/>
</dbReference>
<feature type="domain" description="RNA ligase" evidence="1">
    <location>
        <begin position="26"/>
        <end position="184"/>
    </location>
</feature>
<accession>A0A1V1NRX7</accession>